<dbReference type="Proteomes" id="UP000747542">
    <property type="component" value="Unassembled WGS sequence"/>
</dbReference>
<keyword evidence="5" id="KW-1185">Reference proteome</keyword>
<comment type="similarity">
    <text evidence="1">Belongs to the arrestin family.</text>
</comment>
<dbReference type="GO" id="GO:0005737">
    <property type="term" value="C:cytoplasm"/>
    <property type="evidence" value="ECO:0007669"/>
    <property type="project" value="TreeGrafter"/>
</dbReference>
<dbReference type="InterPro" id="IPR014752">
    <property type="entry name" value="Arrestin-like_C"/>
</dbReference>
<dbReference type="InterPro" id="IPR014756">
    <property type="entry name" value="Ig_E-set"/>
</dbReference>
<evidence type="ECO:0000256" key="1">
    <source>
        <dbReference type="ARBA" id="ARBA00005298"/>
    </source>
</evidence>
<dbReference type="SUPFAM" id="SSF81296">
    <property type="entry name" value="E set domains"/>
    <property type="match status" value="2"/>
</dbReference>
<dbReference type="SMART" id="SM01017">
    <property type="entry name" value="Arrestin_C"/>
    <property type="match status" value="1"/>
</dbReference>
<proteinExistence type="inferred from homology"/>
<accession>A0A8J5JFN0</accession>
<dbReference type="Gene3D" id="2.60.40.640">
    <property type="match status" value="2"/>
</dbReference>
<protein>
    <submittedName>
        <fullName evidence="4">Arrestin domain-containing protein 17-like 1</fullName>
    </submittedName>
</protein>
<name>A0A8J5JFN0_HOMAM</name>
<gene>
    <name evidence="4" type="primary">Arrd17-L1</name>
    <name evidence="4" type="ORF">Hamer_G005737</name>
</gene>
<evidence type="ECO:0000256" key="2">
    <source>
        <dbReference type="SAM" id="MobiDB-lite"/>
    </source>
</evidence>
<dbReference type="Pfam" id="PF00339">
    <property type="entry name" value="Arrestin_N"/>
    <property type="match status" value="1"/>
</dbReference>
<reference evidence="4" key="1">
    <citation type="journal article" date="2021" name="Sci. Adv.">
        <title>The American lobster genome reveals insights on longevity, neural, and immune adaptations.</title>
        <authorList>
            <person name="Polinski J.M."/>
            <person name="Zimin A.V."/>
            <person name="Clark K.F."/>
            <person name="Kohn A.B."/>
            <person name="Sadowski N."/>
            <person name="Timp W."/>
            <person name="Ptitsyn A."/>
            <person name="Khanna P."/>
            <person name="Romanova D.Y."/>
            <person name="Williams P."/>
            <person name="Greenwood S.J."/>
            <person name="Moroz L.L."/>
            <person name="Walt D.R."/>
            <person name="Bodnar A.G."/>
        </authorList>
    </citation>
    <scope>NUCLEOTIDE SEQUENCE</scope>
    <source>
        <strain evidence="4">GMGI-L3</strain>
    </source>
</reference>
<evidence type="ECO:0000313" key="4">
    <source>
        <dbReference type="EMBL" id="KAG7157322.1"/>
    </source>
</evidence>
<evidence type="ECO:0000313" key="5">
    <source>
        <dbReference type="Proteomes" id="UP000747542"/>
    </source>
</evidence>
<dbReference type="EMBL" id="JAHLQT010037514">
    <property type="protein sequence ID" value="KAG7157322.1"/>
    <property type="molecule type" value="Genomic_DNA"/>
</dbReference>
<dbReference type="InterPro" id="IPR011022">
    <property type="entry name" value="Arrestin_C-like"/>
</dbReference>
<dbReference type="Pfam" id="PF02752">
    <property type="entry name" value="Arrestin_C"/>
    <property type="match status" value="1"/>
</dbReference>
<feature type="region of interest" description="Disordered" evidence="2">
    <location>
        <begin position="1"/>
        <end position="24"/>
    </location>
</feature>
<dbReference type="AlphaFoldDB" id="A0A8J5JFN0"/>
<evidence type="ECO:0000259" key="3">
    <source>
        <dbReference type="SMART" id="SM01017"/>
    </source>
</evidence>
<comment type="caution">
    <text evidence="4">The sequence shown here is derived from an EMBL/GenBank/DDBJ whole genome shotgun (WGS) entry which is preliminary data.</text>
</comment>
<organism evidence="4 5">
    <name type="scientific">Homarus americanus</name>
    <name type="common">American lobster</name>
    <dbReference type="NCBI Taxonomy" id="6706"/>
    <lineage>
        <taxon>Eukaryota</taxon>
        <taxon>Metazoa</taxon>
        <taxon>Ecdysozoa</taxon>
        <taxon>Arthropoda</taxon>
        <taxon>Crustacea</taxon>
        <taxon>Multicrustacea</taxon>
        <taxon>Malacostraca</taxon>
        <taxon>Eumalacostraca</taxon>
        <taxon>Eucarida</taxon>
        <taxon>Decapoda</taxon>
        <taxon>Pleocyemata</taxon>
        <taxon>Astacidea</taxon>
        <taxon>Nephropoidea</taxon>
        <taxon>Nephropidae</taxon>
        <taxon>Homarus</taxon>
    </lineage>
</organism>
<dbReference type="InterPro" id="IPR011021">
    <property type="entry name" value="Arrestin-like_N"/>
</dbReference>
<dbReference type="PANTHER" id="PTHR11188:SF176">
    <property type="entry name" value="ARRESTIN DOMAIN-CONTAINING PROTEIN 1"/>
    <property type="match status" value="1"/>
</dbReference>
<dbReference type="GO" id="GO:0015031">
    <property type="term" value="P:protein transport"/>
    <property type="evidence" value="ECO:0007669"/>
    <property type="project" value="TreeGrafter"/>
</dbReference>
<dbReference type="PANTHER" id="PTHR11188">
    <property type="entry name" value="ARRESTIN DOMAIN CONTAINING PROTEIN"/>
    <property type="match status" value="1"/>
</dbReference>
<sequence length="358" mass="40170">MGDGVQTDLREDGSGSACHASARRLSQRPNSTECAWLESSLSGPKQHYRAQETYFDCEFYIYGHKYQKDEKEMLPAGLHEFPFAFSLPPNLPPSFNSEKGFIGYMAVAILDRPAAANIVQKEGFSLHSILDLNMDSHANSTTSSSKAKNLCCFCCQTGPITLSARIPRRGFVPGEKIFVSAEADNVSARNTRRTRLLLLQERVLKEIVRGIIPPGESDMWENVAIVVPPLVPANVHLTCRLLRVQYRLDMILEPPLPSSDLRVSLPLIIGSVPLRNRFSSFLPPGETRKPTGLPGIKYKNYPSYWFGECMFGKEFLESQYERVTGMHEDYGPQYTALTPFAPNYICYTTGNNVDEEDR</sequence>
<feature type="domain" description="Arrestin C-terminal-like" evidence="3">
    <location>
        <begin position="156"/>
        <end position="274"/>
    </location>
</feature>
<dbReference type="InterPro" id="IPR050357">
    <property type="entry name" value="Arrestin_domain-protein"/>
</dbReference>